<dbReference type="PANTHER" id="PTHR33295">
    <property type="entry name" value="ATPASE"/>
    <property type="match status" value="1"/>
</dbReference>
<dbReference type="Proteomes" id="UP000743672">
    <property type="component" value="Unassembled WGS sequence"/>
</dbReference>
<organism evidence="3 4">
    <name type="scientific">Streptococcus pseudopneumoniae</name>
    <dbReference type="NCBI Taxonomy" id="257758"/>
    <lineage>
        <taxon>Bacteria</taxon>
        <taxon>Bacillati</taxon>
        <taxon>Bacillota</taxon>
        <taxon>Bacilli</taxon>
        <taxon>Lactobacillales</taxon>
        <taxon>Streptococcaceae</taxon>
        <taxon>Streptococcus</taxon>
    </lineage>
</organism>
<evidence type="ECO:0000313" key="4">
    <source>
        <dbReference type="Proteomes" id="UP000743672"/>
    </source>
</evidence>
<dbReference type="RefSeq" id="WP_196313355.1">
    <property type="nucleotide sequence ID" value="NZ_JACSZI010000028.1"/>
</dbReference>
<dbReference type="AlphaFoldDB" id="A0AAW4C7U7"/>
<dbReference type="InterPro" id="IPR041682">
    <property type="entry name" value="AAA_14"/>
</dbReference>
<sequence length="411" mass="47907">MNYIKRPHYLDFLRRHRDRQIIKVVSGVRRAGKSVLFQLYKEELIATGVDEDQIISINFEDLSYYDLRHFQTLFAYIKEQSIGEKTYYIFLDEIQHVEKFELVADSLFILPNVDLYLTGSNAYFMSSQLATNLTGRYVEIEILPLSFEEYLSGQSLSENLNTTEIFNSYLFSAFPYLLQTSSYAEKIDYLRGIYNSILLNDIVTRLGNPNPTIIERIVRTLLSSTGSLISTNKIRNTLVSQNVSISHNTLENYLTTLTDSLLFYSVPRFDVKGRALLQRLEKYYPVDLGLRHLLLPDHKEDIGHILENIVYLELRRRYSQVYVGNLDKYEVDFVVVTDLGHYAYYQVSETTLAPETLERKLRPLEAIKDQFPKYLLTMDTIQPTANYNGIEKKNIIDWLLEKYININHAAN</sequence>
<evidence type="ECO:0000313" key="3">
    <source>
        <dbReference type="EMBL" id="MBF9673810.1"/>
    </source>
</evidence>
<dbReference type="InterPro" id="IPR027417">
    <property type="entry name" value="P-loop_NTPase"/>
</dbReference>
<feature type="domain" description="DUF4143" evidence="2">
    <location>
        <begin position="201"/>
        <end position="347"/>
    </location>
</feature>
<dbReference type="InterPro" id="IPR025420">
    <property type="entry name" value="DUF4143"/>
</dbReference>
<dbReference type="Pfam" id="PF13635">
    <property type="entry name" value="DUF4143"/>
    <property type="match status" value="1"/>
</dbReference>
<dbReference type="PANTHER" id="PTHR33295:SF20">
    <property type="entry name" value="ATPASE"/>
    <property type="match status" value="1"/>
</dbReference>
<reference evidence="3" key="1">
    <citation type="journal article" date="2020" name="J. Clin. Microbiol.">
        <title>Streptococcus pseudopneumoniae: Use of whole genome sequences to validate methods used for identification.</title>
        <authorList>
            <person name="Jensen C.S."/>
            <person name="Iversen K.H."/>
            <person name="Dargis R."/>
            <person name="Shewmaker P."/>
            <person name="Rasmussen S."/>
            <person name="Christensen J.J."/>
            <person name="Nielsen X.C."/>
        </authorList>
    </citation>
    <scope>NUCLEOTIDE SEQUENCE</scope>
    <source>
        <strain evidence="3">256-03</strain>
    </source>
</reference>
<dbReference type="SUPFAM" id="SSF52540">
    <property type="entry name" value="P-loop containing nucleoside triphosphate hydrolases"/>
    <property type="match status" value="1"/>
</dbReference>
<gene>
    <name evidence="3" type="ORF">IAI20_06865</name>
</gene>
<proteinExistence type="predicted"/>
<evidence type="ECO:0000259" key="2">
    <source>
        <dbReference type="Pfam" id="PF13635"/>
    </source>
</evidence>
<dbReference type="GO" id="GO:0005524">
    <property type="term" value="F:ATP binding"/>
    <property type="evidence" value="ECO:0007669"/>
    <property type="project" value="UniProtKB-KW"/>
</dbReference>
<feature type="domain" description="AAA" evidence="1">
    <location>
        <begin position="22"/>
        <end position="151"/>
    </location>
</feature>
<protein>
    <submittedName>
        <fullName evidence="3">ATP-binding protein</fullName>
    </submittedName>
</protein>
<name>A0AAW4C7U7_9STRE</name>
<dbReference type="EMBL" id="JACSZI010000028">
    <property type="protein sequence ID" value="MBF9673810.1"/>
    <property type="molecule type" value="Genomic_DNA"/>
</dbReference>
<keyword evidence="3" id="KW-0067">ATP-binding</keyword>
<comment type="caution">
    <text evidence="3">The sequence shown here is derived from an EMBL/GenBank/DDBJ whole genome shotgun (WGS) entry which is preliminary data.</text>
</comment>
<accession>A0AAW4C7U7</accession>
<dbReference type="Pfam" id="PF13173">
    <property type="entry name" value="AAA_14"/>
    <property type="match status" value="1"/>
</dbReference>
<keyword evidence="3" id="KW-0547">Nucleotide-binding</keyword>
<evidence type="ECO:0000259" key="1">
    <source>
        <dbReference type="Pfam" id="PF13173"/>
    </source>
</evidence>